<feature type="transmembrane region" description="Helical" evidence="9">
    <location>
        <begin position="426"/>
        <end position="446"/>
    </location>
</feature>
<evidence type="ECO:0000259" key="10">
    <source>
        <dbReference type="Pfam" id="PF07885"/>
    </source>
</evidence>
<dbReference type="AlphaFoldDB" id="A0A8J5MPZ9"/>
<dbReference type="InterPro" id="IPR013099">
    <property type="entry name" value="K_chnl_dom"/>
</dbReference>
<feature type="region of interest" description="Disordered" evidence="8">
    <location>
        <begin position="90"/>
        <end position="109"/>
    </location>
</feature>
<dbReference type="GO" id="GO:0022841">
    <property type="term" value="F:potassium ion leak channel activity"/>
    <property type="evidence" value="ECO:0007669"/>
    <property type="project" value="TreeGrafter"/>
</dbReference>
<evidence type="ECO:0000256" key="5">
    <source>
        <dbReference type="ARBA" id="ARBA00023065"/>
    </source>
</evidence>
<dbReference type="EMBL" id="JAHLQT010033762">
    <property type="protein sequence ID" value="KAG7159247.1"/>
    <property type="molecule type" value="Genomic_DNA"/>
</dbReference>
<dbReference type="PANTHER" id="PTHR11003:SF345">
    <property type="entry name" value="TWIK FAMILY OF POTASSIUM CHANNELS PROTEIN 18"/>
    <property type="match status" value="1"/>
</dbReference>
<evidence type="ECO:0000256" key="2">
    <source>
        <dbReference type="ARBA" id="ARBA00022448"/>
    </source>
</evidence>
<dbReference type="Gene3D" id="1.10.287.70">
    <property type="match status" value="1"/>
</dbReference>
<feature type="region of interest" description="Disordered" evidence="8">
    <location>
        <begin position="198"/>
        <end position="238"/>
    </location>
</feature>
<feature type="transmembrane region" description="Helical" evidence="9">
    <location>
        <begin position="523"/>
        <end position="543"/>
    </location>
</feature>
<feature type="transmembrane region" description="Helical" evidence="9">
    <location>
        <begin position="259"/>
        <end position="283"/>
    </location>
</feature>
<evidence type="ECO:0000256" key="6">
    <source>
        <dbReference type="ARBA" id="ARBA00023136"/>
    </source>
</evidence>
<feature type="compositionally biased region" description="Polar residues" evidence="8">
    <location>
        <begin position="498"/>
        <end position="512"/>
    </location>
</feature>
<feature type="region of interest" description="Disordered" evidence="8">
    <location>
        <begin position="496"/>
        <end position="515"/>
    </location>
</feature>
<accession>A0A8J5MPZ9</accession>
<keyword evidence="5" id="KW-0406">Ion transport</keyword>
<comment type="subcellular location">
    <subcellularLocation>
        <location evidence="1">Membrane</location>
        <topology evidence="1">Multi-pass membrane protein</topology>
    </subcellularLocation>
</comment>
<feature type="region of interest" description="Disordered" evidence="8">
    <location>
        <begin position="1"/>
        <end position="25"/>
    </location>
</feature>
<dbReference type="InterPro" id="IPR003280">
    <property type="entry name" value="2pore_dom_K_chnl"/>
</dbReference>
<feature type="compositionally biased region" description="Pro residues" evidence="8">
    <location>
        <begin position="220"/>
        <end position="233"/>
    </location>
</feature>
<dbReference type="GO" id="GO:0030322">
    <property type="term" value="P:stabilization of membrane potential"/>
    <property type="evidence" value="ECO:0007669"/>
    <property type="project" value="TreeGrafter"/>
</dbReference>
<evidence type="ECO:0000256" key="3">
    <source>
        <dbReference type="ARBA" id="ARBA00022692"/>
    </source>
</evidence>
<dbReference type="Proteomes" id="UP000747542">
    <property type="component" value="Unassembled WGS sequence"/>
</dbReference>
<reference evidence="11" key="1">
    <citation type="journal article" date="2021" name="Sci. Adv.">
        <title>The American lobster genome reveals insights on longevity, neural, and immune adaptations.</title>
        <authorList>
            <person name="Polinski J.M."/>
            <person name="Zimin A.V."/>
            <person name="Clark K.F."/>
            <person name="Kohn A.B."/>
            <person name="Sadowski N."/>
            <person name="Timp W."/>
            <person name="Ptitsyn A."/>
            <person name="Khanna P."/>
            <person name="Romanova D.Y."/>
            <person name="Williams P."/>
            <person name="Greenwood S.J."/>
            <person name="Moroz L.L."/>
            <person name="Walt D.R."/>
            <person name="Bodnar A.G."/>
        </authorList>
    </citation>
    <scope>NUCLEOTIDE SEQUENCE</scope>
    <source>
        <strain evidence="11">GMGI-L3</strain>
    </source>
</reference>
<keyword evidence="12" id="KW-1185">Reference proteome</keyword>
<comment type="caution">
    <text evidence="11">The sequence shown here is derived from an EMBL/GenBank/DDBJ whole genome shotgun (WGS) entry which is preliminary data.</text>
</comment>
<evidence type="ECO:0000256" key="8">
    <source>
        <dbReference type="SAM" id="MobiDB-lite"/>
    </source>
</evidence>
<evidence type="ECO:0000313" key="12">
    <source>
        <dbReference type="Proteomes" id="UP000747542"/>
    </source>
</evidence>
<feature type="transmembrane region" description="Helical" evidence="9">
    <location>
        <begin position="580"/>
        <end position="598"/>
    </location>
</feature>
<dbReference type="Pfam" id="PF07885">
    <property type="entry name" value="Ion_trans_2"/>
    <property type="match status" value="1"/>
</dbReference>
<keyword evidence="4 9" id="KW-1133">Transmembrane helix</keyword>
<keyword evidence="2" id="KW-0813">Transport</keyword>
<evidence type="ECO:0000256" key="1">
    <source>
        <dbReference type="ARBA" id="ARBA00004141"/>
    </source>
</evidence>
<keyword evidence="3 9" id="KW-0812">Transmembrane</keyword>
<evidence type="ECO:0000313" key="11">
    <source>
        <dbReference type="EMBL" id="KAG7159247.1"/>
    </source>
</evidence>
<keyword evidence="6 9" id="KW-0472">Membrane</keyword>
<feature type="transmembrane region" description="Helical" evidence="9">
    <location>
        <begin position="550"/>
        <end position="568"/>
    </location>
</feature>
<feature type="compositionally biased region" description="Basic and acidic residues" evidence="8">
    <location>
        <begin position="1"/>
        <end position="18"/>
    </location>
</feature>
<evidence type="ECO:0000256" key="7">
    <source>
        <dbReference type="ARBA" id="ARBA00023303"/>
    </source>
</evidence>
<dbReference type="SUPFAM" id="SSF81324">
    <property type="entry name" value="Voltage-gated potassium channels"/>
    <property type="match status" value="1"/>
</dbReference>
<name>A0A8J5MPZ9_HOMAM</name>
<feature type="transmembrane region" description="Helical" evidence="9">
    <location>
        <begin position="458"/>
        <end position="477"/>
    </location>
</feature>
<feature type="region of interest" description="Disordered" evidence="8">
    <location>
        <begin position="47"/>
        <end position="66"/>
    </location>
</feature>
<organism evidence="11 12">
    <name type="scientific">Homarus americanus</name>
    <name type="common">American lobster</name>
    <dbReference type="NCBI Taxonomy" id="6706"/>
    <lineage>
        <taxon>Eukaryota</taxon>
        <taxon>Metazoa</taxon>
        <taxon>Ecdysozoa</taxon>
        <taxon>Arthropoda</taxon>
        <taxon>Crustacea</taxon>
        <taxon>Multicrustacea</taxon>
        <taxon>Malacostraca</taxon>
        <taxon>Eumalacostraca</taxon>
        <taxon>Eucarida</taxon>
        <taxon>Decapoda</taxon>
        <taxon>Pleocyemata</taxon>
        <taxon>Astacidea</taxon>
        <taxon>Nephropoidea</taxon>
        <taxon>Nephropidae</taxon>
        <taxon>Homarus</taxon>
    </lineage>
</organism>
<proteinExistence type="predicted"/>
<keyword evidence="7" id="KW-0407">Ion channel</keyword>
<dbReference type="GO" id="GO:0015271">
    <property type="term" value="F:outward rectifier potassium channel activity"/>
    <property type="evidence" value="ECO:0007669"/>
    <property type="project" value="TreeGrafter"/>
</dbReference>
<dbReference type="PANTHER" id="PTHR11003">
    <property type="entry name" value="POTASSIUM CHANNEL, SUBFAMILY K"/>
    <property type="match status" value="1"/>
</dbReference>
<evidence type="ECO:0000256" key="9">
    <source>
        <dbReference type="SAM" id="Phobius"/>
    </source>
</evidence>
<protein>
    <recommendedName>
        <fullName evidence="10">Potassium channel domain-containing protein</fullName>
    </recommendedName>
</protein>
<gene>
    <name evidence="11" type="ORF">Hamer_G016647</name>
</gene>
<dbReference type="GO" id="GO:0005886">
    <property type="term" value="C:plasma membrane"/>
    <property type="evidence" value="ECO:0007669"/>
    <property type="project" value="TreeGrafter"/>
</dbReference>
<feature type="domain" description="Potassium channel" evidence="10">
    <location>
        <begin position="425"/>
        <end position="479"/>
    </location>
</feature>
<evidence type="ECO:0000256" key="4">
    <source>
        <dbReference type="ARBA" id="ARBA00022989"/>
    </source>
</evidence>
<sequence>MADRQHDRTDDRREDHPKQLVKTGGDTVMVLTEERWLLRRSASSLPACLTNGGERAPQGRDRARRNSANILKVDKSYLDSKRRQFIRQTLPFPGRAPPPPRDAAKSKVDSGRVAAASVSAAVSAADLASSRATAASVAVASTGGNKHDSRSTKYSRSVTNLASVLRRPDNTRTQHKHRHRHHSEKSHKYIATTTTGALTRPPLHGGGGALPDTHARPLWRPMPQPPPPPPPDPVKPKSMATHGCSSCCAALNTAPYSSLLLLPLHLLLLIVLISYLIFGAFIFSKVSLCLQGVSMSPSRNTVTLPGTPRDPEMAAAREELVDRLLNTSLDLILDRSQEVVIAAIFTSSRMQNALRAFQQAGGRHLPSDGELDRLSRSVTIEWQQQLHNITARYHTLVTRHAHGFKVDAGERQLVWSSEEPPSPLPWTMWPSLLHVFCLVTTIGSSVHAQNLGGRMFAFYYMLLGIFLYLAVIMVWAARLSSTYSLIVKKCTRKKVDSQGGNTRASPYHSMQSRPPPAPHPYTLPRLVTLASILLVYVLSVGAYMVGGQDYWTGVENAIFVLFTIRPPIPLPQEATKVTTFIAFVMMGHVLLTLSLYTLKVGLMSSNNTKVLWEEYCTVLYAKYFAC</sequence>